<name>A0A5N4D2G0_CAMDR</name>
<dbReference type="InterPro" id="IPR045864">
    <property type="entry name" value="aa-tRNA-synth_II/BPL/LPL"/>
</dbReference>
<dbReference type="InterPro" id="IPR042064">
    <property type="entry name" value="POLG2_C"/>
</dbReference>
<evidence type="ECO:0000256" key="7">
    <source>
        <dbReference type="ARBA" id="ARBA00058907"/>
    </source>
</evidence>
<evidence type="ECO:0000256" key="4">
    <source>
        <dbReference type="ARBA" id="ARBA00023125"/>
    </source>
</evidence>
<organism evidence="15 16">
    <name type="scientific">Camelus dromedarius</name>
    <name type="common">Dromedary</name>
    <name type="synonym">Arabian camel</name>
    <dbReference type="NCBI Taxonomy" id="9838"/>
    <lineage>
        <taxon>Eukaryota</taxon>
        <taxon>Metazoa</taxon>
        <taxon>Chordata</taxon>
        <taxon>Craniata</taxon>
        <taxon>Vertebrata</taxon>
        <taxon>Euteleostomi</taxon>
        <taxon>Mammalia</taxon>
        <taxon>Eutheria</taxon>
        <taxon>Laurasiatheria</taxon>
        <taxon>Artiodactyla</taxon>
        <taxon>Tylopoda</taxon>
        <taxon>Camelidae</taxon>
        <taxon>Camelus</taxon>
    </lineage>
</organism>
<evidence type="ECO:0000259" key="14">
    <source>
        <dbReference type="Pfam" id="PF03129"/>
    </source>
</evidence>
<dbReference type="EMBL" id="JWIN03000016">
    <property type="protein sequence ID" value="KAB1265303.1"/>
    <property type="molecule type" value="Genomic_DNA"/>
</dbReference>
<evidence type="ECO:0000256" key="5">
    <source>
        <dbReference type="ARBA" id="ARBA00023128"/>
    </source>
</evidence>
<dbReference type="STRING" id="9838.ENSCDRP00005030421"/>
<evidence type="ECO:0000256" key="9">
    <source>
        <dbReference type="ARBA" id="ARBA00068035"/>
    </source>
</evidence>
<gene>
    <name evidence="15" type="ORF">Cadr_000019670</name>
</gene>
<feature type="compositionally biased region" description="Basic and acidic residues" evidence="13">
    <location>
        <begin position="46"/>
        <end position="60"/>
    </location>
</feature>
<dbReference type="InterPro" id="IPR004154">
    <property type="entry name" value="Anticodon-bd"/>
</dbReference>
<dbReference type="GO" id="GO:0003677">
    <property type="term" value="F:DNA binding"/>
    <property type="evidence" value="ECO:0007669"/>
    <property type="project" value="UniProtKB-KW"/>
</dbReference>
<evidence type="ECO:0000256" key="11">
    <source>
        <dbReference type="ARBA" id="ARBA00080083"/>
    </source>
</evidence>
<dbReference type="SUPFAM" id="SSF52954">
    <property type="entry name" value="Class II aaRS ABD-related"/>
    <property type="match status" value="1"/>
</dbReference>
<feature type="domain" description="Anticodon-binding" evidence="14">
    <location>
        <begin position="461"/>
        <end position="546"/>
    </location>
</feature>
<dbReference type="Gene3D" id="3.40.50.800">
    <property type="entry name" value="Anticodon-binding domain"/>
    <property type="match status" value="1"/>
</dbReference>
<dbReference type="FunFam" id="3.40.50.800:FF:000014">
    <property type="entry name" value="Putative dna polymerase subunit gamma-2 mitochondrial"/>
    <property type="match status" value="1"/>
</dbReference>
<comment type="subunit">
    <text evidence="8">Heterotrimer composed of a catalytic subunit and a homodimer of accessory subunits (POLG:POLG2).</text>
</comment>
<dbReference type="CDD" id="cd02426">
    <property type="entry name" value="Pol_gamma_b_Cterm"/>
    <property type="match status" value="1"/>
</dbReference>
<reference evidence="15 16" key="1">
    <citation type="journal article" date="2019" name="Mol. Ecol. Resour.">
        <title>Improving Illumina assemblies with Hi-C and long reads: an example with the North African dromedary.</title>
        <authorList>
            <person name="Elbers J.P."/>
            <person name="Rogers M.F."/>
            <person name="Perelman P.L."/>
            <person name="Proskuryakova A.A."/>
            <person name="Serdyukova N.A."/>
            <person name="Johnson W.E."/>
            <person name="Horin P."/>
            <person name="Corander J."/>
            <person name="Murphy D."/>
            <person name="Burger P.A."/>
        </authorList>
    </citation>
    <scope>NUCLEOTIDE SEQUENCE [LARGE SCALE GENOMIC DNA]</scope>
    <source>
        <strain evidence="15">Drom800</strain>
        <tissue evidence="15">Blood</tissue>
    </source>
</reference>
<sequence length="554" mass="62324">MRPGAAFRTCHKVCRCLLSGFGGRGNGGQPEQLTEGSGSVGGPLRSHAELPRGSEPRDAPESGGEGSEALVEICQKRHFFSGIKRQLSRDSLLSGCHPGFGPLGIELRKNLAAEWWSSVVVFREQVFPVDALHQEPGPSLTGDRAFRLVSAEALREVLQQKDLSKEQLVAYLENLLKTSGKLRENLLHGMLHDFMLQNKCWGGKAVSLDSANCNWPFVYVERKLLGSHLEVDGFIDSAAALKKTGSWDRALEHYVNCLDMINKRLPFGLAQIGVCFHPVSDTKQTPDGVKRIGEKTEASLVWFTSARTASQWLDFWLRHRLLWWRKTNLNFLFQFAMSPSNFSSSDCQDEVGRKGSKLYYNFPWGKEPIETLWNLGDHEILHMYPGNVAQLHGRDGRKNVIPSVLSVNGDLDRGILAYLYDSFQLTENSFTRKKHLHRKVLKLHPCLAPIKVALDVGRGPTVELRQVCQGLFNELLENGISVWPGYLETVQSSLEQLYSKYDEMSILFTVLITEATLENGLIHLRSRDTTMKEMMHISKVKDFLIKYISSAKNV</sequence>
<evidence type="ECO:0000256" key="1">
    <source>
        <dbReference type="ARBA" id="ARBA00004436"/>
    </source>
</evidence>
<dbReference type="AlphaFoldDB" id="A0A5N4D2G0"/>
<dbReference type="PANTHER" id="PTHR10745">
    <property type="entry name" value="GLYCYL-TRNA SYNTHETASE/DNA POLYMERASE SUBUNIT GAMMA-2"/>
    <property type="match status" value="1"/>
</dbReference>
<proteinExistence type="predicted"/>
<dbReference type="PANTHER" id="PTHR10745:SF8">
    <property type="entry name" value="DNA POLYMERASE SUBUNIT GAMMA-2, MITOCHONDRIAL"/>
    <property type="match status" value="1"/>
</dbReference>
<evidence type="ECO:0000256" key="2">
    <source>
        <dbReference type="ARBA" id="ARBA00022705"/>
    </source>
</evidence>
<evidence type="ECO:0000256" key="6">
    <source>
        <dbReference type="ARBA" id="ARBA00023271"/>
    </source>
</evidence>
<evidence type="ECO:0000256" key="3">
    <source>
        <dbReference type="ARBA" id="ARBA00022946"/>
    </source>
</evidence>
<keyword evidence="4" id="KW-0238">DNA-binding</keyword>
<evidence type="ECO:0000256" key="8">
    <source>
        <dbReference type="ARBA" id="ARBA00065608"/>
    </source>
</evidence>
<dbReference type="GO" id="GO:0006264">
    <property type="term" value="P:mitochondrial DNA replication"/>
    <property type="evidence" value="ECO:0007669"/>
    <property type="project" value="TreeGrafter"/>
</dbReference>
<evidence type="ECO:0000313" key="15">
    <source>
        <dbReference type="EMBL" id="KAB1265303.1"/>
    </source>
</evidence>
<comment type="caution">
    <text evidence="15">The sequence shown here is derived from an EMBL/GenBank/DDBJ whole genome shotgun (WGS) entry which is preliminary data.</text>
</comment>
<evidence type="ECO:0000256" key="10">
    <source>
        <dbReference type="ARBA" id="ARBA00077312"/>
    </source>
</evidence>
<comment type="function">
    <text evidence="7">Accessory subunit of DNA polymerase gamma solely responsible for replication of mitochondrial DNA (mtDNA). Acts as an allosteric regulator of the holoenzyme activities. Enhances the polymerase activity and the processivity of POLG by increasing its interactions with the DNA template. Suppresses POLG exonucleolytic proofreading especially toward homopolymeric templates bearing mismatched termini. Binds to single-stranded DNA.</text>
</comment>
<protein>
    <recommendedName>
        <fullName evidence="9">DNA polymerase subunit gamma-2</fullName>
    </recommendedName>
    <alternativeName>
        <fullName evidence="11">Mitochondrial DNA polymerase accessory subunit</fullName>
    </alternativeName>
    <alternativeName>
        <fullName evidence="10">MtPolB</fullName>
    </alternativeName>
    <alternativeName>
        <fullName evidence="12">PolG-beta</fullName>
    </alternativeName>
</protein>
<feature type="region of interest" description="Disordered" evidence="13">
    <location>
        <begin position="27"/>
        <end position="67"/>
    </location>
</feature>
<comment type="subcellular location">
    <subcellularLocation>
        <location evidence="1">Mitochondrion matrix</location>
        <location evidence="1">Mitochondrion nucleoid</location>
    </subcellularLocation>
</comment>
<dbReference type="Gene3D" id="3.30.930.10">
    <property type="entry name" value="Bira Bifunctional Protein, Domain 2"/>
    <property type="match status" value="2"/>
</dbReference>
<keyword evidence="3" id="KW-0809">Transit peptide</keyword>
<keyword evidence="6" id="KW-1135">Mitochondrion nucleoid</keyword>
<dbReference type="SUPFAM" id="SSF55681">
    <property type="entry name" value="Class II aaRS and biotin synthetases"/>
    <property type="match status" value="2"/>
</dbReference>
<keyword evidence="16" id="KW-1185">Reference proteome</keyword>
<keyword evidence="5" id="KW-0496">Mitochondrion</keyword>
<dbReference type="InterPro" id="IPR027031">
    <property type="entry name" value="Gly-tRNA_synthase/POLG2"/>
</dbReference>
<dbReference type="InterPro" id="IPR036621">
    <property type="entry name" value="Anticodon-bd_dom_sf"/>
</dbReference>
<dbReference type="Pfam" id="PF03129">
    <property type="entry name" value="HGTP_anticodon"/>
    <property type="match status" value="1"/>
</dbReference>
<evidence type="ECO:0000256" key="13">
    <source>
        <dbReference type="SAM" id="MobiDB-lite"/>
    </source>
</evidence>
<evidence type="ECO:0000256" key="12">
    <source>
        <dbReference type="ARBA" id="ARBA00083605"/>
    </source>
</evidence>
<keyword evidence="2" id="KW-0235">DNA replication</keyword>
<accession>A0A5N4D2G0</accession>
<dbReference type="GO" id="GO:0042645">
    <property type="term" value="C:mitochondrial nucleoid"/>
    <property type="evidence" value="ECO:0007669"/>
    <property type="project" value="UniProtKB-SubCell"/>
</dbReference>
<evidence type="ECO:0000313" key="16">
    <source>
        <dbReference type="Proteomes" id="UP000299084"/>
    </source>
</evidence>
<dbReference type="Proteomes" id="UP000299084">
    <property type="component" value="Unassembled WGS sequence"/>
</dbReference>